<accession>A0AAP5M9X3</accession>
<gene>
    <name evidence="1" type="ORF">G7B40_024220</name>
</gene>
<sequence length="94" mass="10851">MTLTLTLTPGIELYLRQGAEQKGMSLEAYTLEILTEHILEKQKQTSLANLLESWLDEDDAQEQKHTGEYLIQALDEDRLSDRKLFPLEMKGVSW</sequence>
<proteinExistence type="predicted"/>
<dbReference type="AlphaFoldDB" id="A0AAP5M9X3"/>
<dbReference type="Proteomes" id="UP000667802">
    <property type="component" value="Unassembled WGS sequence"/>
</dbReference>
<comment type="caution">
    <text evidence="1">The sequence shown here is derived from an EMBL/GenBank/DDBJ whole genome shotgun (WGS) entry which is preliminary data.</text>
</comment>
<protein>
    <submittedName>
        <fullName evidence="1">Uncharacterized protein</fullName>
    </submittedName>
</protein>
<dbReference type="RefSeq" id="WP_208342129.1">
    <property type="nucleotide sequence ID" value="NZ_CAWQFN010000076.1"/>
</dbReference>
<dbReference type="EMBL" id="JAALHA020000013">
    <property type="protein sequence ID" value="MDR9897650.1"/>
    <property type="molecule type" value="Genomic_DNA"/>
</dbReference>
<evidence type="ECO:0000313" key="1">
    <source>
        <dbReference type="EMBL" id="MDR9897650.1"/>
    </source>
</evidence>
<evidence type="ECO:0000313" key="2">
    <source>
        <dbReference type="Proteomes" id="UP000667802"/>
    </source>
</evidence>
<keyword evidence="2" id="KW-1185">Reference proteome</keyword>
<reference evidence="2" key="1">
    <citation type="journal article" date="2021" name="Science">
        <title>Hunting the eagle killer: A cyanobacterial neurotoxin causes vacuolar myelinopathy.</title>
        <authorList>
            <person name="Breinlinger S."/>
            <person name="Phillips T.J."/>
            <person name="Haram B.N."/>
            <person name="Mares J."/>
            <person name="Martinez Yerena J.A."/>
            <person name="Hrouzek P."/>
            <person name="Sobotka R."/>
            <person name="Henderson W.M."/>
            <person name="Schmieder P."/>
            <person name="Williams S.M."/>
            <person name="Lauderdale J.D."/>
            <person name="Wilde H.D."/>
            <person name="Gerrin W."/>
            <person name="Kust A."/>
            <person name="Washington J.W."/>
            <person name="Wagner C."/>
            <person name="Geier B."/>
            <person name="Liebeke M."/>
            <person name="Enke H."/>
            <person name="Niedermeyer T.H.J."/>
            <person name="Wilde S.B."/>
        </authorList>
    </citation>
    <scope>NUCLEOTIDE SEQUENCE [LARGE SCALE GENOMIC DNA]</scope>
    <source>
        <strain evidence="2">Thurmond2011</strain>
    </source>
</reference>
<organism evidence="1 2">
    <name type="scientific">Aetokthonos hydrillicola Thurmond2011</name>
    <dbReference type="NCBI Taxonomy" id="2712845"/>
    <lineage>
        <taxon>Bacteria</taxon>
        <taxon>Bacillati</taxon>
        <taxon>Cyanobacteriota</taxon>
        <taxon>Cyanophyceae</taxon>
        <taxon>Nostocales</taxon>
        <taxon>Hapalosiphonaceae</taxon>
        <taxon>Aetokthonos</taxon>
    </lineage>
</organism>
<name>A0AAP5M9X3_9CYAN</name>